<dbReference type="PANTHER" id="PTHR10224">
    <property type="entry name" value="ES1 PROTEIN HOMOLOG, MITOCHONDRIAL"/>
    <property type="match status" value="1"/>
</dbReference>
<gene>
    <name evidence="2" type="ORF">B0H98_101852</name>
</gene>
<dbReference type="InterPro" id="IPR029062">
    <property type="entry name" value="Class_I_gatase-like"/>
</dbReference>
<dbReference type="Gene3D" id="3.40.50.880">
    <property type="match status" value="1"/>
</dbReference>
<comment type="caution">
    <text evidence="2">The sequence shown here is derived from an EMBL/GenBank/DDBJ whole genome shotgun (WGS) entry which is preliminary data.</text>
</comment>
<dbReference type="AlphaFoldDB" id="A0A2T0V9I5"/>
<proteinExistence type="inferred from homology"/>
<dbReference type="Proteomes" id="UP000237647">
    <property type="component" value="Unassembled WGS sequence"/>
</dbReference>
<dbReference type="CDD" id="cd03133">
    <property type="entry name" value="GATase1_ES1"/>
    <property type="match status" value="1"/>
</dbReference>
<dbReference type="PIRSF" id="PIRSF006320">
    <property type="entry name" value="Elb2"/>
    <property type="match status" value="1"/>
</dbReference>
<dbReference type="GO" id="GO:0016829">
    <property type="term" value="F:lyase activity"/>
    <property type="evidence" value="ECO:0007669"/>
    <property type="project" value="UniProtKB-UniRule"/>
</dbReference>
<dbReference type="PANTHER" id="PTHR10224:SF12">
    <property type="entry name" value="GLYOXALASE ELBB"/>
    <property type="match status" value="1"/>
</dbReference>
<comment type="function">
    <text evidence="1">Displays glyoxalase activity, catalyzing the conversion of glyoxal to glycolate.</text>
</comment>
<keyword evidence="3" id="KW-1185">Reference proteome</keyword>
<comment type="similarity">
    <text evidence="1">Belongs to the peptidase C56 family.</text>
</comment>
<sequence length="225" mass="24310">MTKQVAVVLAGCGVFDGSEIYETTLTLLRLDQLGIDYRCFAPDIEQHHVVNHLTQEAQEGEPRNVLQESARLARGEIQPLDELKASEFDAVIVPGGFGVAKNLSDFASEGDGMQVLEALKEALTPFWEDAKPIGMMCISPVLVPRLLGDSIAVTVGHDPSVAGAISAMGGLHRSCAVDDIVVDLEHRVVTTPAYMLATRISEAATGIFKLVDRIDEMMDQKPLNP</sequence>
<evidence type="ECO:0000313" key="2">
    <source>
        <dbReference type="EMBL" id="PRY66850.1"/>
    </source>
</evidence>
<comment type="catalytic activity">
    <reaction evidence="1">
        <text>glyoxal + H2O = glycolate + H(+)</text>
        <dbReference type="Rhea" id="RHEA:51672"/>
        <dbReference type="ChEBI" id="CHEBI:15377"/>
        <dbReference type="ChEBI" id="CHEBI:15378"/>
        <dbReference type="ChEBI" id="CHEBI:29805"/>
        <dbReference type="ChEBI" id="CHEBI:34779"/>
    </reaction>
</comment>
<evidence type="ECO:0000313" key="3">
    <source>
        <dbReference type="Proteomes" id="UP000237647"/>
    </source>
</evidence>
<dbReference type="EMBL" id="PVTK01000001">
    <property type="protein sequence ID" value="PRY66850.1"/>
    <property type="molecule type" value="Genomic_DNA"/>
</dbReference>
<dbReference type="SUPFAM" id="SSF52317">
    <property type="entry name" value="Class I glutamine amidotransferase-like"/>
    <property type="match status" value="1"/>
</dbReference>
<reference evidence="2 3" key="1">
    <citation type="submission" date="2018-03" db="EMBL/GenBank/DDBJ databases">
        <title>Genomic Encyclopedia of Type Strains, Phase III (KMG-III): the genomes of soil and plant-associated and newly described type strains.</title>
        <authorList>
            <person name="Whitman W."/>
        </authorList>
    </citation>
    <scope>NUCLEOTIDE SEQUENCE [LARGE SCALE GENOMIC DNA]</scope>
    <source>
        <strain evidence="2 3">CGMCC 1.12152</strain>
    </source>
</reference>
<name>A0A2T0V9I5_9GAMM</name>
<protein>
    <recommendedName>
        <fullName evidence="1">Glyoxalase</fullName>
    </recommendedName>
</protein>
<evidence type="ECO:0000256" key="1">
    <source>
        <dbReference type="PIRNR" id="PIRNR006320"/>
    </source>
</evidence>
<keyword evidence="1" id="KW-0456">Lyase</keyword>
<dbReference type="OrthoDB" id="5605062at2"/>
<accession>A0A2T0V9I5</accession>
<dbReference type="NCBIfam" id="NF008747">
    <property type="entry name" value="PRK11780.1"/>
    <property type="match status" value="1"/>
</dbReference>
<dbReference type="InterPro" id="IPR026041">
    <property type="entry name" value="ElbB"/>
</dbReference>
<dbReference type="RefSeq" id="WP_106373787.1">
    <property type="nucleotide sequence ID" value="NZ_PVTK01000001.1"/>
</dbReference>
<organism evidence="2 3">
    <name type="scientific">Vreelandella songnenensis</name>
    <dbReference type="NCBI Taxonomy" id="1176243"/>
    <lineage>
        <taxon>Bacteria</taxon>
        <taxon>Pseudomonadati</taxon>
        <taxon>Pseudomonadota</taxon>
        <taxon>Gammaproteobacteria</taxon>
        <taxon>Oceanospirillales</taxon>
        <taxon>Halomonadaceae</taxon>
        <taxon>Vreelandella</taxon>
    </lineage>
</organism>